<keyword evidence="3" id="KW-1185">Reference proteome</keyword>
<gene>
    <name evidence="2" type="ORF">ACFSDX_12005</name>
</gene>
<comment type="caution">
    <text evidence="2">The sequence shown here is derived from an EMBL/GenBank/DDBJ whole genome shotgun (WGS) entry which is preliminary data.</text>
</comment>
<name>A0ABW4QUA1_9BACT</name>
<dbReference type="Proteomes" id="UP001597197">
    <property type="component" value="Unassembled WGS sequence"/>
</dbReference>
<feature type="transmembrane region" description="Helical" evidence="1">
    <location>
        <begin position="160"/>
        <end position="183"/>
    </location>
</feature>
<protein>
    <submittedName>
        <fullName evidence="2">Uncharacterized protein</fullName>
    </submittedName>
</protein>
<feature type="transmembrane region" description="Helical" evidence="1">
    <location>
        <begin position="32"/>
        <end position="51"/>
    </location>
</feature>
<feature type="transmembrane region" description="Helical" evidence="1">
    <location>
        <begin position="204"/>
        <end position="222"/>
    </location>
</feature>
<keyword evidence="1" id="KW-1133">Transmembrane helix</keyword>
<keyword evidence="1" id="KW-0472">Membrane</keyword>
<accession>A0ABW4QUA1</accession>
<evidence type="ECO:0000313" key="2">
    <source>
        <dbReference type="EMBL" id="MFD1873158.1"/>
    </source>
</evidence>
<evidence type="ECO:0000313" key="3">
    <source>
        <dbReference type="Proteomes" id="UP001597197"/>
    </source>
</evidence>
<sequence length="293" mass="31329">MNPLATTTAPLPPTSTSGAGPAGGAHSKFLKIFLNATACYLLAYQLVAFVYQAGTVYMARRANVPGFWSLGGVRFELGDGGWQRGMVLDIYSAGPALALALGGLCFLLFWRRRQQPGLGKLLLLWVALHATNAVLGGLLADTVTQSGSWYVPNWLLGGGGTWPSMVLGLLFAAAQVVLGFLAAEPFLQAQDSRTIMQFDRRAHLVVYALVGPWLVGSLLLAGSKIPHLGVNEGLRYATMGLLLIPLAMSCQREFLSQRELLPRPTRVAWGLVGLALLALLAWRLALGAGVTFQ</sequence>
<dbReference type="RefSeq" id="WP_382313684.1">
    <property type="nucleotide sequence ID" value="NZ_JBHUFD010000003.1"/>
</dbReference>
<feature type="transmembrane region" description="Helical" evidence="1">
    <location>
        <begin position="234"/>
        <end position="255"/>
    </location>
</feature>
<organism evidence="2 3">
    <name type="scientific">Hymenobacter bucti</name>
    <dbReference type="NCBI Taxonomy" id="1844114"/>
    <lineage>
        <taxon>Bacteria</taxon>
        <taxon>Pseudomonadati</taxon>
        <taxon>Bacteroidota</taxon>
        <taxon>Cytophagia</taxon>
        <taxon>Cytophagales</taxon>
        <taxon>Hymenobacteraceae</taxon>
        <taxon>Hymenobacter</taxon>
    </lineage>
</organism>
<dbReference type="EMBL" id="JBHUFD010000003">
    <property type="protein sequence ID" value="MFD1873158.1"/>
    <property type="molecule type" value="Genomic_DNA"/>
</dbReference>
<proteinExistence type="predicted"/>
<feature type="transmembrane region" description="Helical" evidence="1">
    <location>
        <begin position="122"/>
        <end position="140"/>
    </location>
</feature>
<feature type="transmembrane region" description="Helical" evidence="1">
    <location>
        <begin position="90"/>
        <end position="110"/>
    </location>
</feature>
<keyword evidence="1" id="KW-0812">Transmembrane</keyword>
<feature type="transmembrane region" description="Helical" evidence="1">
    <location>
        <begin position="267"/>
        <end position="285"/>
    </location>
</feature>
<evidence type="ECO:0000256" key="1">
    <source>
        <dbReference type="SAM" id="Phobius"/>
    </source>
</evidence>
<reference evidence="3" key="1">
    <citation type="journal article" date="2019" name="Int. J. Syst. Evol. Microbiol.">
        <title>The Global Catalogue of Microorganisms (GCM) 10K type strain sequencing project: providing services to taxonomists for standard genome sequencing and annotation.</title>
        <authorList>
            <consortium name="The Broad Institute Genomics Platform"/>
            <consortium name="The Broad Institute Genome Sequencing Center for Infectious Disease"/>
            <person name="Wu L."/>
            <person name="Ma J."/>
        </authorList>
    </citation>
    <scope>NUCLEOTIDE SEQUENCE [LARGE SCALE GENOMIC DNA]</scope>
    <source>
        <strain evidence="3">CGMCC 1.15795</strain>
    </source>
</reference>